<keyword evidence="3" id="KW-1185">Reference proteome</keyword>
<evidence type="ECO:0000313" key="3">
    <source>
        <dbReference type="Proteomes" id="UP000198379"/>
    </source>
</evidence>
<feature type="chain" id="PRO_5012218404" description="DUF4377 domain-containing protein" evidence="1">
    <location>
        <begin position="20"/>
        <end position="121"/>
    </location>
</feature>
<dbReference type="OrthoDB" id="980950at2"/>
<reference evidence="2 3" key="1">
    <citation type="submission" date="2017-06" db="EMBL/GenBank/DDBJ databases">
        <authorList>
            <person name="Kim H.J."/>
            <person name="Triplett B.A."/>
        </authorList>
    </citation>
    <scope>NUCLEOTIDE SEQUENCE [LARGE SCALE GENOMIC DNA]</scope>
    <source>
        <strain evidence="2 3">DSM 25597</strain>
    </source>
</reference>
<gene>
    <name evidence="2" type="ORF">SAMN06265376_102277</name>
</gene>
<evidence type="ECO:0000256" key="1">
    <source>
        <dbReference type="SAM" id="SignalP"/>
    </source>
</evidence>
<sequence>MKYKLFFFLISILAISCTADDDTEVQIRLANISEFDYTNITIRNGISYEDLEAGEVSEYQTFESSYSYMFVQLVANQDTLFIQPIDFVGESLIRGGNYTYEIEANFENNDLGSLRAILVRD</sequence>
<organism evidence="2 3">
    <name type="scientific">Dokdonia pacifica</name>
    <dbReference type="NCBI Taxonomy" id="1627892"/>
    <lineage>
        <taxon>Bacteria</taxon>
        <taxon>Pseudomonadati</taxon>
        <taxon>Bacteroidota</taxon>
        <taxon>Flavobacteriia</taxon>
        <taxon>Flavobacteriales</taxon>
        <taxon>Flavobacteriaceae</taxon>
        <taxon>Dokdonia</taxon>
    </lineage>
</organism>
<dbReference type="Proteomes" id="UP000198379">
    <property type="component" value="Unassembled WGS sequence"/>
</dbReference>
<evidence type="ECO:0008006" key="4">
    <source>
        <dbReference type="Google" id="ProtNLM"/>
    </source>
</evidence>
<feature type="signal peptide" evidence="1">
    <location>
        <begin position="1"/>
        <end position="19"/>
    </location>
</feature>
<dbReference type="PROSITE" id="PS51257">
    <property type="entry name" value="PROKAR_LIPOPROTEIN"/>
    <property type="match status" value="1"/>
</dbReference>
<keyword evidence="1" id="KW-0732">Signal</keyword>
<name>A0A238YS15_9FLAO</name>
<proteinExistence type="predicted"/>
<evidence type="ECO:0000313" key="2">
    <source>
        <dbReference type="EMBL" id="SNR73393.1"/>
    </source>
</evidence>
<protein>
    <recommendedName>
        <fullName evidence="4">DUF4377 domain-containing protein</fullName>
    </recommendedName>
</protein>
<dbReference type="RefSeq" id="WP_089371039.1">
    <property type="nucleotide sequence ID" value="NZ_BMEP01000001.1"/>
</dbReference>
<dbReference type="AlphaFoldDB" id="A0A238YS15"/>
<dbReference type="EMBL" id="FZNY01000002">
    <property type="protein sequence ID" value="SNR73393.1"/>
    <property type="molecule type" value="Genomic_DNA"/>
</dbReference>
<accession>A0A238YS15</accession>